<evidence type="ECO:0000313" key="2">
    <source>
        <dbReference type="Proteomes" id="UP000326924"/>
    </source>
</evidence>
<gene>
    <name evidence="1" type="ORF">FN846DRAFT_608390</name>
</gene>
<name>A0A5J5F2H6_9PEZI</name>
<dbReference type="EMBL" id="VXIS01000056">
    <property type="protein sequence ID" value="KAA8909576.1"/>
    <property type="molecule type" value="Genomic_DNA"/>
</dbReference>
<evidence type="ECO:0000313" key="1">
    <source>
        <dbReference type="EMBL" id="KAA8909576.1"/>
    </source>
</evidence>
<dbReference type="AlphaFoldDB" id="A0A5J5F2H6"/>
<protein>
    <submittedName>
        <fullName evidence="1">Uncharacterized protein</fullName>
    </submittedName>
</protein>
<comment type="caution">
    <text evidence="1">The sequence shown here is derived from an EMBL/GenBank/DDBJ whole genome shotgun (WGS) entry which is preliminary data.</text>
</comment>
<dbReference type="Proteomes" id="UP000326924">
    <property type="component" value="Unassembled WGS sequence"/>
</dbReference>
<sequence length="144" mass="15817">MPFYFFLSFVAHGGWAREGLNSRGRARARLGQDGLLLTAPTQTTSRSTGLFLFGPRVASFFLSSHMAIAERMTASLSLGNGNSRPYSDAYNKQDASGEVDQNHKYRIISYEMRCALMPNELLALHDTTGLTRRTGSFGGERCAG</sequence>
<proteinExistence type="predicted"/>
<organism evidence="1 2">
    <name type="scientific">Sphaerosporella brunnea</name>
    <dbReference type="NCBI Taxonomy" id="1250544"/>
    <lineage>
        <taxon>Eukaryota</taxon>
        <taxon>Fungi</taxon>
        <taxon>Dikarya</taxon>
        <taxon>Ascomycota</taxon>
        <taxon>Pezizomycotina</taxon>
        <taxon>Pezizomycetes</taxon>
        <taxon>Pezizales</taxon>
        <taxon>Pyronemataceae</taxon>
        <taxon>Sphaerosporella</taxon>
    </lineage>
</organism>
<keyword evidence="2" id="KW-1185">Reference proteome</keyword>
<dbReference type="InParanoid" id="A0A5J5F2H6"/>
<reference evidence="1 2" key="1">
    <citation type="submission" date="2019-09" db="EMBL/GenBank/DDBJ databases">
        <title>Draft genome of the ectomycorrhizal ascomycete Sphaerosporella brunnea.</title>
        <authorList>
            <consortium name="DOE Joint Genome Institute"/>
            <person name="Benucci G.M."/>
            <person name="Marozzi G."/>
            <person name="Antonielli L."/>
            <person name="Sanchez S."/>
            <person name="Marco P."/>
            <person name="Wang X."/>
            <person name="Falini L.B."/>
            <person name="Barry K."/>
            <person name="Haridas S."/>
            <person name="Lipzen A."/>
            <person name="Labutti K."/>
            <person name="Grigoriev I.V."/>
            <person name="Murat C."/>
            <person name="Martin F."/>
            <person name="Albertini E."/>
            <person name="Donnini D."/>
            <person name="Bonito G."/>
        </authorList>
    </citation>
    <scope>NUCLEOTIDE SEQUENCE [LARGE SCALE GENOMIC DNA]</scope>
    <source>
        <strain evidence="1 2">Sb_GMNB300</strain>
    </source>
</reference>
<accession>A0A5J5F2H6</accession>